<comment type="caution">
    <text evidence="3">The sequence shown here is derived from an EMBL/GenBank/DDBJ whole genome shotgun (WGS) entry which is preliminary data.</text>
</comment>
<sequence length="204" mass="23984">MNNKNFVENETKEVEANAHETLTTPDVSSPNDNKMEYDVKYSYLKNIPKLVRKNNTLVTLLFTFMLVIVSVVQSITYIRQAAIASNANKLSQYEYRFEFYKKLESIQETTAIIKLEPQQDLDESSNLNFKILSLLRESKLLFNKDVSRSINVILTEHMEFLWMLNNEGMSHNEYEKKMHILNEEYGNFLNSDSFKVYLDINRIE</sequence>
<dbReference type="RefSeq" id="WP_113054521.1">
    <property type="nucleotide sequence ID" value="NZ_QEVW01000012.1"/>
</dbReference>
<protein>
    <submittedName>
        <fullName evidence="3">Uncharacterized protein</fullName>
    </submittedName>
</protein>
<organism evidence="3 4">
    <name type="scientific">Paenibacillus taichungensis</name>
    <dbReference type="NCBI Taxonomy" id="484184"/>
    <lineage>
        <taxon>Bacteria</taxon>
        <taxon>Bacillati</taxon>
        <taxon>Bacillota</taxon>
        <taxon>Bacilli</taxon>
        <taxon>Bacillales</taxon>
        <taxon>Paenibacillaceae</taxon>
        <taxon>Paenibacillus</taxon>
    </lineage>
</organism>
<feature type="region of interest" description="Disordered" evidence="1">
    <location>
        <begin position="1"/>
        <end position="31"/>
    </location>
</feature>
<proteinExistence type="predicted"/>
<evidence type="ECO:0000313" key="4">
    <source>
        <dbReference type="Proteomes" id="UP000250642"/>
    </source>
</evidence>
<feature type="compositionally biased region" description="Basic and acidic residues" evidence="1">
    <location>
        <begin position="7"/>
        <end position="18"/>
    </location>
</feature>
<name>A0A329QMK1_9BACL</name>
<keyword evidence="2" id="KW-0472">Membrane</keyword>
<reference evidence="3 4" key="1">
    <citation type="submission" date="2018-04" db="EMBL/GenBank/DDBJ databases">
        <title>Paenibacillus taichungensis Genome sequencing and assembly.</title>
        <authorList>
            <person name="Xu J."/>
            <person name="Rensing C."/>
            <person name="Mazhar H.S."/>
        </authorList>
    </citation>
    <scope>NUCLEOTIDE SEQUENCE [LARGE SCALE GENOMIC DNA]</scope>
    <source>
        <strain evidence="3 4">NC1</strain>
    </source>
</reference>
<keyword evidence="2" id="KW-0812">Transmembrane</keyword>
<dbReference type="EMBL" id="QEVW01000012">
    <property type="protein sequence ID" value="RAW13584.1"/>
    <property type="molecule type" value="Genomic_DNA"/>
</dbReference>
<dbReference type="Proteomes" id="UP000250642">
    <property type="component" value="Unassembled WGS sequence"/>
</dbReference>
<feature type="transmembrane region" description="Helical" evidence="2">
    <location>
        <begin position="57"/>
        <end position="78"/>
    </location>
</feature>
<evidence type="ECO:0000256" key="2">
    <source>
        <dbReference type="SAM" id="Phobius"/>
    </source>
</evidence>
<feature type="compositionally biased region" description="Polar residues" evidence="1">
    <location>
        <begin position="20"/>
        <end position="31"/>
    </location>
</feature>
<gene>
    <name evidence="3" type="ORF">DC345_19780</name>
</gene>
<accession>A0A329QMK1</accession>
<evidence type="ECO:0000256" key="1">
    <source>
        <dbReference type="SAM" id="MobiDB-lite"/>
    </source>
</evidence>
<dbReference type="AlphaFoldDB" id="A0A329QMK1"/>
<keyword evidence="2" id="KW-1133">Transmembrane helix</keyword>
<evidence type="ECO:0000313" key="3">
    <source>
        <dbReference type="EMBL" id="RAW13584.1"/>
    </source>
</evidence>